<evidence type="ECO:0000313" key="1">
    <source>
        <dbReference type="EMBL" id="KKK94451.1"/>
    </source>
</evidence>
<protein>
    <submittedName>
        <fullName evidence="1">Uncharacterized protein</fullName>
    </submittedName>
</protein>
<comment type="caution">
    <text evidence="1">The sequence shown here is derived from an EMBL/GenBank/DDBJ whole genome shotgun (WGS) entry which is preliminary data.</text>
</comment>
<accession>A0A0F9CCK6</accession>
<reference evidence="1" key="1">
    <citation type="journal article" date="2015" name="Nature">
        <title>Complex archaea that bridge the gap between prokaryotes and eukaryotes.</title>
        <authorList>
            <person name="Spang A."/>
            <person name="Saw J.H."/>
            <person name="Jorgensen S.L."/>
            <person name="Zaremba-Niedzwiedzka K."/>
            <person name="Martijn J."/>
            <person name="Lind A.E."/>
            <person name="van Eijk R."/>
            <person name="Schleper C."/>
            <person name="Guy L."/>
            <person name="Ettema T.J."/>
        </authorList>
    </citation>
    <scope>NUCLEOTIDE SEQUENCE</scope>
</reference>
<name>A0A0F9CCK6_9ZZZZ</name>
<dbReference type="AlphaFoldDB" id="A0A0F9CCK6"/>
<sequence>MWVAETKGFEPSRPFRAYSLSRGAPSTT</sequence>
<proteinExistence type="predicted"/>
<dbReference type="EMBL" id="LAZR01047338">
    <property type="protein sequence ID" value="KKK94451.1"/>
    <property type="molecule type" value="Genomic_DNA"/>
</dbReference>
<gene>
    <name evidence="1" type="ORF">LCGC14_2682750</name>
</gene>
<feature type="non-terminal residue" evidence="1">
    <location>
        <position position="28"/>
    </location>
</feature>
<organism evidence="1">
    <name type="scientific">marine sediment metagenome</name>
    <dbReference type="NCBI Taxonomy" id="412755"/>
    <lineage>
        <taxon>unclassified sequences</taxon>
        <taxon>metagenomes</taxon>
        <taxon>ecological metagenomes</taxon>
    </lineage>
</organism>